<dbReference type="AlphaFoldDB" id="A0A128A255"/>
<proteinExistence type="predicted"/>
<name>A0A128A255_9ARCH</name>
<keyword evidence="2" id="KW-1185">Reference proteome</keyword>
<evidence type="ECO:0000313" key="1">
    <source>
        <dbReference type="EMBL" id="CUR51412.1"/>
    </source>
</evidence>
<evidence type="ECO:0008006" key="3">
    <source>
        <dbReference type="Google" id="ProtNLM"/>
    </source>
</evidence>
<dbReference type="Proteomes" id="UP000196239">
    <property type="component" value="Chromosome 1"/>
</dbReference>
<accession>A0A128A255</accession>
<gene>
    <name evidence="1" type="ORF">NDEV_0647</name>
</gene>
<reference evidence="2" key="1">
    <citation type="submission" date="2015-10" db="EMBL/GenBank/DDBJ databases">
        <authorList>
            <person name="Lehtovirta-Morley L.E."/>
            <person name="Vieille C."/>
        </authorList>
    </citation>
    <scope>NUCLEOTIDE SEQUENCE [LARGE SCALE GENOMIC DNA]</scope>
</reference>
<dbReference type="EMBL" id="LN890280">
    <property type="protein sequence ID" value="CUR51412.1"/>
    <property type="molecule type" value="Genomic_DNA"/>
</dbReference>
<dbReference type="KEGG" id="ndv:NDEV_0647"/>
<evidence type="ECO:0000313" key="2">
    <source>
        <dbReference type="Proteomes" id="UP000196239"/>
    </source>
</evidence>
<dbReference type="Gene3D" id="3.30.870.10">
    <property type="entry name" value="Endonuclease Chain A"/>
    <property type="match status" value="1"/>
</dbReference>
<sequence length="318" mass="36160">MKLGSSLFSTVLPSDTTMTDLQKISEVLSILSKPDALLLFIMTKDSLKSELETHTKIGLTKKQYYTRLKQLTDVGLITKNIASYTHTAFGNMVYQKHFLELVGNIKSLKHFEMIDVLKQSSNFRQEDISEFLSKISPNSNLNSVNLKDNNNSVIAKSYDDMVSKVLQVVEFAQKEIILMGRFRNDHIINLLLKKANMGVSVKVLADTNTVKTFFENETAALREDKNKKERIDTVSNPFYPSKVDRRYVETPFSLLLVDEKLVGMEIVDTYNPKNFLMAVFMEDPSLCKSMRSTFDGLWKKASTNPPQIVSQTKSISKK</sequence>
<dbReference type="SUPFAM" id="SSF56024">
    <property type="entry name" value="Phospholipase D/nuclease"/>
    <property type="match status" value="1"/>
</dbReference>
<protein>
    <recommendedName>
        <fullName evidence="3">Transcription regulator TrmB N-terminal domain-containing protein</fullName>
    </recommendedName>
</protein>
<organism evidence="1 2">
    <name type="scientific">Nitrosotalea devaniterrae</name>
    <dbReference type="NCBI Taxonomy" id="1078905"/>
    <lineage>
        <taxon>Archaea</taxon>
        <taxon>Nitrososphaerota</taxon>
        <taxon>Nitrososphaeria</taxon>
        <taxon>Nitrosotaleales</taxon>
        <taxon>Nitrosotaleaceae</taxon>
        <taxon>Nitrosotalea</taxon>
    </lineage>
</organism>